<accession>A0A139X9W0</accession>
<name>A0A139X9W0_9CYAN</name>
<feature type="transmembrane region" description="Helical" evidence="1">
    <location>
        <begin position="44"/>
        <end position="62"/>
    </location>
</feature>
<dbReference type="Proteomes" id="UP000076925">
    <property type="component" value="Unassembled WGS sequence"/>
</dbReference>
<keyword evidence="1" id="KW-0812">Transmembrane</keyword>
<keyword evidence="1" id="KW-0472">Membrane</keyword>
<gene>
    <name evidence="2" type="ORF">WA1_15600</name>
</gene>
<evidence type="ECO:0000313" key="3">
    <source>
        <dbReference type="Proteomes" id="UP000076925"/>
    </source>
</evidence>
<feature type="transmembrane region" description="Helical" evidence="1">
    <location>
        <begin position="12"/>
        <end position="32"/>
    </location>
</feature>
<reference evidence="2 3" key="1">
    <citation type="journal article" date="2013" name="Genome Biol. Evol.">
        <title>Genomes of Stigonematalean cyanobacteria (subsection V) and the evolution of oxygenic photosynthesis from prokaryotes to plastids.</title>
        <authorList>
            <person name="Dagan T."/>
            <person name="Roettger M."/>
            <person name="Stucken K."/>
            <person name="Landan G."/>
            <person name="Koch R."/>
            <person name="Major P."/>
            <person name="Gould S.B."/>
            <person name="Goremykin V.V."/>
            <person name="Rippka R."/>
            <person name="Tandeau de Marsac N."/>
            <person name="Gugger M."/>
            <person name="Lockhart P.J."/>
            <person name="Allen J.F."/>
            <person name="Brune I."/>
            <person name="Maus I."/>
            <person name="Puhler A."/>
            <person name="Martin W.F."/>
        </authorList>
    </citation>
    <scope>NUCLEOTIDE SEQUENCE [LARGE SCALE GENOMIC DNA]</scope>
    <source>
        <strain evidence="2 3">PCC 7110</strain>
    </source>
</reference>
<evidence type="ECO:0000313" key="2">
    <source>
        <dbReference type="EMBL" id="KYC41487.1"/>
    </source>
</evidence>
<keyword evidence="1" id="KW-1133">Transmembrane helix</keyword>
<evidence type="ECO:0000256" key="1">
    <source>
        <dbReference type="SAM" id="Phobius"/>
    </source>
</evidence>
<proteinExistence type="predicted"/>
<dbReference type="AlphaFoldDB" id="A0A139X9W0"/>
<organism evidence="2 3">
    <name type="scientific">Scytonema hofmannii PCC 7110</name>
    <dbReference type="NCBI Taxonomy" id="128403"/>
    <lineage>
        <taxon>Bacteria</taxon>
        <taxon>Bacillati</taxon>
        <taxon>Cyanobacteriota</taxon>
        <taxon>Cyanophyceae</taxon>
        <taxon>Nostocales</taxon>
        <taxon>Scytonemataceae</taxon>
        <taxon>Scytonema</taxon>
    </lineage>
</organism>
<comment type="caution">
    <text evidence="2">The sequence shown here is derived from an EMBL/GenBank/DDBJ whole genome shotgun (WGS) entry which is preliminary data.</text>
</comment>
<sequence length="78" mass="9250">MKNFWRCDRGIKNICPLSFIIPFWILDFGFWIGKVLLILDFNQLSSHSFLYLVLFLICLRFFPNPQSQILSPNPKSKI</sequence>
<dbReference type="STRING" id="128403.WA1_15600"/>
<dbReference type="EMBL" id="ANNX02000020">
    <property type="protein sequence ID" value="KYC41487.1"/>
    <property type="molecule type" value="Genomic_DNA"/>
</dbReference>
<keyword evidence="3" id="KW-1185">Reference proteome</keyword>
<protein>
    <submittedName>
        <fullName evidence="2">Uncharacterized protein</fullName>
    </submittedName>
</protein>